<dbReference type="InterPro" id="IPR012337">
    <property type="entry name" value="RNaseH-like_sf"/>
</dbReference>
<dbReference type="InterPro" id="IPR053576">
    <property type="entry name" value="RNase_HI-like"/>
</dbReference>
<sequence length="148" mass="16708">MALGKFDGLCEPKNPGGISTYGYVIYLGQRKIEGMGLAEIPWSPNSTNNVAEYTGLICMLREMIGLRVSRALIMGDSQLVIKQLLGEYAVKSQRIIPLFNKARKMLSSFEYVEIRWIPREENKDADKMTRIAYELVLKGKLKKIGCDT</sequence>
<gene>
    <name evidence="2" type="ordered locus">Mcup_0063</name>
</gene>
<evidence type="ECO:0000313" key="3">
    <source>
        <dbReference type="Proteomes" id="UP000007812"/>
    </source>
</evidence>
<dbReference type="KEGG" id="mcn:Mcup_0063"/>
<dbReference type="PATRIC" id="fig|1006006.8.peg.62"/>
<dbReference type="Pfam" id="PF13456">
    <property type="entry name" value="RVT_3"/>
    <property type="match status" value="1"/>
</dbReference>
<dbReference type="CDD" id="cd09279">
    <property type="entry name" value="RNase_HI_like"/>
    <property type="match status" value="1"/>
</dbReference>
<evidence type="ECO:0000313" key="2">
    <source>
        <dbReference type="EMBL" id="AEB94173.1"/>
    </source>
</evidence>
<dbReference type="InterPro" id="IPR002156">
    <property type="entry name" value="RNaseH_domain"/>
</dbReference>
<dbReference type="GO" id="GO:0004523">
    <property type="term" value="F:RNA-DNA hybrid ribonuclease activity"/>
    <property type="evidence" value="ECO:0007669"/>
    <property type="project" value="InterPro"/>
</dbReference>
<feature type="domain" description="RNase H type-1" evidence="1">
    <location>
        <begin position="1"/>
        <end position="141"/>
    </location>
</feature>
<dbReference type="SUPFAM" id="SSF53098">
    <property type="entry name" value="Ribonuclease H-like"/>
    <property type="match status" value="1"/>
</dbReference>
<dbReference type="GeneID" id="10492259"/>
<protein>
    <submittedName>
        <fullName evidence="2">Ribonuclease H</fullName>
    </submittedName>
</protein>
<dbReference type="eggNOG" id="arCOG02942">
    <property type="taxonomic scope" value="Archaea"/>
</dbReference>
<accession>F4FXX5</accession>
<dbReference type="InterPro" id="IPR036397">
    <property type="entry name" value="RNaseH_sf"/>
</dbReference>
<dbReference type="PANTHER" id="PTHR46387">
    <property type="entry name" value="POLYNUCLEOTIDYL TRANSFERASE, RIBONUCLEASE H-LIKE SUPERFAMILY PROTEIN"/>
    <property type="match status" value="1"/>
</dbReference>
<dbReference type="OrthoDB" id="52651at2157"/>
<dbReference type="PROSITE" id="PS50879">
    <property type="entry name" value="RNASE_H_1"/>
    <property type="match status" value="1"/>
</dbReference>
<proteinExistence type="predicted"/>
<organism evidence="2 3">
    <name type="scientific">Metallosphaera cuprina (strain Ar-4)</name>
    <dbReference type="NCBI Taxonomy" id="1006006"/>
    <lineage>
        <taxon>Archaea</taxon>
        <taxon>Thermoproteota</taxon>
        <taxon>Thermoprotei</taxon>
        <taxon>Sulfolobales</taxon>
        <taxon>Sulfolobaceae</taxon>
        <taxon>Metallosphaera</taxon>
    </lineage>
</organism>
<dbReference type="EMBL" id="CP002656">
    <property type="protein sequence ID" value="AEB94173.1"/>
    <property type="molecule type" value="Genomic_DNA"/>
</dbReference>
<dbReference type="AlphaFoldDB" id="F4FXX5"/>
<dbReference type="NCBIfam" id="NF041175">
    <property type="entry name" value="RNAseHI_Thmprot"/>
    <property type="match status" value="1"/>
</dbReference>
<dbReference type="GO" id="GO:0003676">
    <property type="term" value="F:nucleic acid binding"/>
    <property type="evidence" value="ECO:0007669"/>
    <property type="project" value="InterPro"/>
</dbReference>
<dbReference type="Gene3D" id="3.30.420.10">
    <property type="entry name" value="Ribonuclease H-like superfamily/Ribonuclease H"/>
    <property type="match status" value="1"/>
</dbReference>
<reference evidence="2 3" key="1">
    <citation type="journal article" date="2011" name="J. Bacteriol.">
        <title>Complete genome sequence of Metallosphaera cuprina, a metal sulfide-oxidizing archaeon from a hot spring.</title>
        <authorList>
            <person name="Liu L.J."/>
            <person name="You X.Y."/>
            <person name="Zheng H."/>
            <person name="Wang S."/>
            <person name="Jiang C.Y."/>
            <person name="Liu S.J."/>
        </authorList>
    </citation>
    <scope>NUCLEOTIDE SEQUENCE [LARGE SCALE GENOMIC DNA]</scope>
    <source>
        <strain evidence="2 3">Ar-4</strain>
    </source>
</reference>
<dbReference type="Proteomes" id="UP000007812">
    <property type="component" value="Chromosome"/>
</dbReference>
<name>F4FXX5_METCR</name>
<dbReference type="PANTHER" id="PTHR46387:SF2">
    <property type="entry name" value="RIBONUCLEASE HI"/>
    <property type="match status" value="1"/>
</dbReference>
<dbReference type="HOGENOM" id="CLU_095977_0_0_2"/>
<dbReference type="RefSeq" id="WP_013736675.1">
    <property type="nucleotide sequence ID" value="NC_015435.1"/>
</dbReference>
<dbReference type="STRING" id="1006006.Mcup_0063"/>
<keyword evidence="3" id="KW-1185">Reference proteome</keyword>
<evidence type="ECO:0000259" key="1">
    <source>
        <dbReference type="PROSITE" id="PS50879"/>
    </source>
</evidence>